<proteinExistence type="predicted"/>
<protein>
    <recommendedName>
        <fullName evidence="3">histidine kinase</fullName>
        <ecNumber evidence="3">2.7.13.3</ecNumber>
    </recommendedName>
</protein>
<dbReference type="InterPro" id="IPR003594">
    <property type="entry name" value="HATPase_dom"/>
</dbReference>
<keyword evidence="7" id="KW-0547">Nucleotide-binding</keyword>
<dbReference type="Gene3D" id="1.10.287.130">
    <property type="match status" value="1"/>
</dbReference>
<evidence type="ECO:0000259" key="14">
    <source>
        <dbReference type="PROSITE" id="PS50109"/>
    </source>
</evidence>
<evidence type="ECO:0000313" key="16">
    <source>
        <dbReference type="Proteomes" id="UP000315751"/>
    </source>
</evidence>
<dbReference type="InterPro" id="IPR003018">
    <property type="entry name" value="GAF"/>
</dbReference>
<reference evidence="15 16" key="1">
    <citation type="submission" date="2019-06" db="EMBL/GenBank/DDBJ databases">
        <title>Genomic Encyclopedia of Type Strains, Phase IV (KMG-V): Genome sequencing to study the core and pangenomes of soil and plant-associated prokaryotes.</title>
        <authorList>
            <person name="Whitman W."/>
        </authorList>
    </citation>
    <scope>NUCLEOTIDE SEQUENCE [LARGE SCALE GENOMIC DNA]</scope>
    <source>
        <strain evidence="15 16">BR 11622</strain>
    </source>
</reference>
<dbReference type="Gene3D" id="3.30.450.40">
    <property type="match status" value="1"/>
</dbReference>
<dbReference type="SUPFAM" id="SSF55781">
    <property type="entry name" value="GAF domain-like"/>
    <property type="match status" value="1"/>
</dbReference>
<dbReference type="Gene3D" id="3.30.565.10">
    <property type="entry name" value="Histidine kinase-like ATPase, C-terminal domain"/>
    <property type="match status" value="1"/>
</dbReference>
<dbReference type="InterPro" id="IPR029016">
    <property type="entry name" value="GAF-like_dom_sf"/>
</dbReference>
<keyword evidence="9" id="KW-0067">ATP-binding</keyword>
<keyword evidence="16" id="KW-1185">Reference proteome</keyword>
<keyword evidence="10 13" id="KW-1133">Transmembrane helix</keyword>
<feature type="transmembrane region" description="Helical" evidence="13">
    <location>
        <begin position="59"/>
        <end position="77"/>
    </location>
</feature>
<comment type="subcellular location">
    <subcellularLocation>
        <location evidence="2">Membrane</location>
        <topology evidence="2">Multi-pass membrane protein</topology>
    </subcellularLocation>
</comment>
<keyword evidence="12 13" id="KW-0472">Membrane</keyword>
<evidence type="ECO:0000256" key="9">
    <source>
        <dbReference type="ARBA" id="ARBA00022840"/>
    </source>
</evidence>
<dbReference type="CDD" id="cd00075">
    <property type="entry name" value="HATPase"/>
    <property type="match status" value="1"/>
</dbReference>
<feature type="transmembrane region" description="Helical" evidence="13">
    <location>
        <begin position="84"/>
        <end position="102"/>
    </location>
</feature>
<comment type="caution">
    <text evidence="15">The sequence shown here is derived from an EMBL/GenBank/DDBJ whole genome shotgun (WGS) entry which is preliminary data.</text>
</comment>
<evidence type="ECO:0000256" key="11">
    <source>
        <dbReference type="ARBA" id="ARBA00023012"/>
    </source>
</evidence>
<dbReference type="GO" id="GO:0000155">
    <property type="term" value="F:phosphorelay sensor kinase activity"/>
    <property type="evidence" value="ECO:0007669"/>
    <property type="project" value="InterPro"/>
</dbReference>
<dbReference type="InterPro" id="IPR025201">
    <property type="entry name" value="KdpD_TM"/>
</dbReference>
<keyword evidence="4" id="KW-0597">Phosphoprotein</keyword>
<evidence type="ECO:0000256" key="5">
    <source>
        <dbReference type="ARBA" id="ARBA00022679"/>
    </source>
</evidence>
<evidence type="ECO:0000256" key="12">
    <source>
        <dbReference type="ARBA" id="ARBA00023136"/>
    </source>
</evidence>
<evidence type="ECO:0000256" key="7">
    <source>
        <dbReference type="ARBA" id="ARBA00022741"/>
    </source>
</evidence>
<dbReference type="GO" id="GO:0005524">
    <property type="term" value="F:ATP binding"/>
    <property type="evidence" value="ECO:0007669"/>
    <property type="project" value="UniProtKB-KW"/>
</dbReference>
<evidence type="ECO:0000256" key="4">
    <source>
        <dbReference type="ARBA" id="ARBA00022553"/>
    </source>
</evidence>
<feature type="domain" description="Histidine kinase" evidence="14">
    <location>
        <begin position="306"/>
        <end position="522"/>
    </location>
</feature>
<dbReference type="CDD" id="cd00082">
    <property type="entry name" value="HisKA"/>
    <property type="match status" value="1"/>
</dbReference>
<sequence length="524" mass="55400">MNDTQVKVETLMAAGNGPIFAAAPRKLLTRLPILLGPYVISFAMVLVATGVAYLADRLVAPASLATIYLSAVVFSALRYGWGPSLATGILSITAWDFLFIPPVYHFEVGSPEDLLAMALFCIVAVVVSELVSQIRSKTATIKLQADTTAALFAFYREITSVDTEEALSRTIARQVAGLLGGQAALQWSGADGLITGGEPVSGAASDTELRDLMVQWRAEQAAGLRLRPSCRPGACLVPLRASGALLGVLAVFRPATSPFLPAEFDLLHALADQAAHAAERMRLTAQVQQVQAQAETERLRNALLTSISHDLRTPLATIMGVHSVLLDANADNSPAERQELLAGAQEEADRLDRFIGNLLDMTRLEAGGLRCKREAVEVADVMDAALDRVGAARTGRPLAIAVAPDLPMVMADYLLMEQILFNLLDNALKHTPPGTALSVSAMFQDGQVQISIEDAGPGIPPDALEAIFDKFSRLRAGDAKRTGTGLGLAICRGFAQAMGGGISAGNRAGGGAVFRLRLPACDPS</sequence>
<dbReference type="SUPFAM" id="SSF55874">
    <property type="entry name" value="ATPase domain of HSP90 chaperone/DNA topoisomerase II/histidine kinase"/>
    <property type="match status" value="1"/>
</dbReference>
<evidence type="ECO:0000256" key="10">
    <source>
        <dbReference type="ARBA" id="ARBA00022989"/>
    </source>
</evidence>
<dbReference type="PRINTS" id="PR00344">
    <property type="entry name" value="BCTRLSENSOR"/>
</dbReference>
<dbReference type="SMART" id="SM00387">
    <property type="entry name" value="HATPase_c"/>
    <property type="match status" value="1"/>
</dbReference>
<evidence type="ECO:0000256" key="1">
    <source>
        <dbReference type="ARBA" id="ARBA00000085"/>
    </source>
</evidence>
<dbReference type="InterPro" id="IPR036890">
    <property type="entry name" value="HATPase_C_sf"/>
</dbReference>
<organism evidence="15 16">
    <name type="scientific">Nitrospirillum amazonense</name>
    <dbReference type="NCBI Taxonomy" id="28077"/>
    <lineage>
        <taxon>Bacteria</taxon>
        <taxon>Pseudomonadati</taxon>
        <taxon>Pseudomonadota</taxon>
        <taxon>Alphaproteobacteria</taxon>
        <taxon>Rhodospirillales</taxon>
        <taxon>Azospirillaceae</taxon>
        <taxon>Nitrospirillum</taxon>
    </lineage>
</organism>
<dbReference type="Pfam" id="PF13493">
    <property type="entry name" value="DUF4118"/>
    <property type="match status" value="1"/>
</dbReference>
<dbReference type="Pfam" id="PF01590">
    <property type="entry name" value="GAF"/>
    <property type="match status" value="1"/>
</dbReference>
<dbReference type="EMBL" id="VITR01000025">
    <property type="protein sequence ID" value="TWB34566.1"/>
    <property type="molecule type" value="Genomic_DNA"/>
</dbReference>
<evidence type="ECO:0000256" key="6">
    <source>
        <dbReference type="ARBA" id="ARBA00022692"/>
    </source>
</evidence>
<name>A0A560GKR1_9PROT</name>
<gene>
    <name evidence="15" type="ORF">FBZ90_12536</name>
</gene>
<dbReference type="GO" id="GO:0005886">
    <property type="term" value="C:plasma membrane"/>
    <property type="evidence" value="ECO:0007669"/>
    <property type="project" value="TreeGrafter"/>
</dbReference>
<dbReference type="InterPro" id="IPR005467">
    <property type="entry name" value="His_kinase_dom"/>
</dbReference>
<keyword evidence="8" id="KW-0418">Kinase</keyword>
<dbReference type="PROSITE" id="PS50109">
    <property type="entry name" value="HIS_KIN"/>
    <property type="match status" value="1"/>
</dbReference>
<keyword evidence="5" id="KW-0808">Transferase</keyword>
<dbReference type="Gene3D" id="1.20.120.620">
    <property type="entry name" value="Backbone structure of the membrane domain of e. Coli histidine kinase receptor kdpd"/>
    <property type="match status" value="1"/>
</dbReference>
<evidence type="ECO:0000256" key="2">
    <source>
        <dbReference type="ARBA" id="ARBA00004141"/>
    </source>
</evidence>
<dbReference type="SUPFAM" id="SSF47384">
    <property type="entry name" value="Homodimeric domain of signal transducing histidine kinase"/>
    <property type="match status" value="1"/>
</dbReference>
<dbReference type="OrthoDB" id="9806130at2"/>
<dbReference type="InterPro" id="IPR038318">
    <property type="entry name" value="KdpD_sf"/>
</dbReference>
<evidence type="ECO:0000256" key="3">
    <source>
        <dbReference type="ARBA" id="ARBA00012438"/>
    </source>
</evidence>
<comment type="catalytic activity">
    <reaction evidence="1">
        <text>ATP + protein L-histidine = ADP + protein N-phospho-L-histidine.</text>
        <dbReference type="EC" id="2.7.13.3"/>
    </reaction>
</comment>
<dbReference type="InterPro" id="IPR036097">
    <property type="entry name" value="HisK_dim/P_sf"/>
</dbReference>
<dbReference type="Pfam" id="PF02518">
    <property type="entry name" value="HATPase_c"/>
    <property type="match status" value="1"/>
</dbReference>
<dbReference type="InterPro" id="IPR052023">
    <property type="entry name" value="Histidine_kinase_KdpD"/>
</dbReference>
<dbReference type="Pfam" id="PF00512">
    <property type="entry name" value="HisKA"/>
    <property type="match status" value="1"/>
</dbReference>
<dbReference type="PANTHER" id="PTHR45569">
    <property type="entry name" value="SENSOR PROTEIN KDPD"/>
    <property type="match status" value="1"/>
</dbReference>
<evidence type="ECO:0000256" key="8">
    <source>
        <dbReference type="ARBA" id="ARBA00022777"/>
    </source>
</evidence>
<accession>A0A560GKR1</accession>
<evidence type="ECO:0000313" key="15">
    <source>
        <dbReference type="EMBL" id="TWB34566.1"/>
    </source>
</evidence>
<dbReference type="Proteomes" id="UP000315751">
    <property type="component" value="Unassembled WGS sequence"/>
</dbReference>
<dbReference type="InterPro" id="IPR003661">
    <property type="entry name" value="HisK_dim/P_dom"/>
</dbReference>
<evidence type="ECO:0000256" key="13">
    <source>
        <dbReference type="SAM" id="Phobius"/>
    </source>
</evidence>
<feature type="transmembrane region" description="Helical" evidence="13">
    <location>
        <begin position="33"/>
        <end position="53"/>
    </location>
</feature>
<dbReference type="SMART" id="SM00388">
    <property type="entry name" value="HisKA"/>
    <property type="match status" value="1"/>
</dbReference>
<dbReference type="PANTHER" id="PTHR45569:SF1">
    <property type="entry name" value="SENSOR PROTEIN KDPD"/>
    <property type="match status" value="1"/>
</dbReference>
<dbReference type="InterPro" id="IPR004358">
    <property type="entry name" value="Sig_transdc_His_kin-like_C"/>
</dbReference>
<keyword evidence="11" id="KW-0902">Two-component regulatory system</keyword>
<keyword evidence="6 13" id="KW-0812">Transmembrane</keyword>
<feature type="transmembrane region" description="Helical" evidence="13">
    <location>
        <begin position="114"/>
        <end position="132"/>
    </location>
</feature>
<dbReference type="EC" id="2.7.13.3" evidence="3"/>
<dbReference type="AlphaFoldDB" id="A0A560GKR1"/>